<name>A0A9N7V7U0_PLEPL</name>
<gene>
    <name evidence="1" type="ORF">PLEPLA_LOCUS35102</name>
</gene>
<organism evidence="1 2">
    <name type="scientific">Pleuronectes platessa</name>
    <name type="common">European plaice</name>
    <dbReference type="NCBI Taxonomy" id="8262"/>
    <lineage>
        <taxon>Eukaryota</taxon>
        <taxon>Metazoa</taxon>
        <taxon>Chordata</taxon>
        <taxon>Craniata</taxon>
        <taxon>Vertebrata</taxon>
        <taxon>Euteleostomi</taxon>
        <taxon>Actinopterygii</taxon>
        <taxon>Neopterygii</taxon>
        <taxon>Teleostei</taxon>
        <taxon>Neoteleostei</taxon>
        <taxon>Acanthomorphata</taxon>
        <taxon>Carangaria</taxon>
        <taxon>Pleuronectiformes</taxon>
        <taxon>Pleuronectoidei</taxon>
        <taxon>Pleuronectidae</taxon>
        <taxon>Pleuronectes</taxon>
    </lineage>
</organism>
<evidence type="ECO:0000313" key="1">
    <source>
        <dbReference type="EMBL" id="CAB1447410.1"/>
    </source>
</evidence>
<dbReference type="Proteomes" id="UP001153269">
    <property type="component" value="Unassembled WGS sequence"/>
</dbReference>
<proteinExistence type="predicted"/>
<protein>
    <submittedName>
        <fullName evidence="1">Uncharacterized protein</fullName>
    </submittedName>
</protein>
<accession>A0A9N7V7U0</accession>
<dbReference type="AlphaFoldDB" id="A0A9N7V7U0"/>
<comment type="caution">
    <text evidence="1">The sequence shown here is derived from an EMBL/GenBank/DDBJ whole genome shotgun (WGS) entry which is preliminary data.</text>
</comment>
<dbReference type="EMBL" id="CADEAL010003946">
    <property type="protein sequence ID" value="CAB1447410.1"/>
    <property type="molecule type" value="Genomic_DNA"/>
</dbReference>
<reference evidence="1" key="1">
    <citation type="submission" date="2020-03" db="EMBL/GenBank/DDBJ databases">
        <authorList>
            <person name="Weist P."/>
        </authorList>
    </citation>
    <scope>NUCLEOTIDE SEQUENCE</scope>
</reference>
<sequence>MLGGKCKGTRRELSILEISGELPFRDAINPSARLHHACCSVAITTAARTNPWKGSGCPSSNRTMHLPNYFSISTNQKPTISKHADSSDSINVKPYGQQAAARPLFVYLGNPSLVLRQGCAAMAR</sequence>
<evidence type="ECO:0000313" key="2">
    <source>
        <dbReference type="Proteomes" id="UP001153269"/>
    </source>
</evidence>
<keyword evidence="2" id="KW-1185">Reference proteome</keyword>